<gene>
    <name evidence="2" type="ORF">VFPPC_11349</name>
</gene>
<dbReference type="RefSeq" id="XP_018136146.1">
    <property type="nucleotide sequence ID" value="XM_018289567.1"/>
</dbReference>
<dbReference type="EMBL" id="LSBJ02000015">
    <property type="protein sequence ID" value="OAQ57890.1"/>
    <property type="molecule type" value="Genomic_DNA"/>
</dbReference>
<evidence type="ECO:0000313" key="2">
    <source>
        <dbReference type="EMBL" id="OAQ57890.1"/>
    </source>
</evidence>
<protein>
    <submittedName>
        <fullName evidence="2">Uncharacterized protein</fullName>
    </submittedName>
</protein>
<dbReference type="KEGG" id="pchm:VFPPC_11349"/>
<comment type="caution">
    <text evidence="2">The sequence shown here is derived from an EMBL/GenBank/DDBJ whole genome shotgun (WGS) entry which is preliminary data.</text>
</comment>
<feature type="region of interest" description="Disordered" evidence="1">
    <location>
        <begin position="57"/>
        <end position="76"/>
    </location>
</feature>
<keyword evidence="3" id="KW-1185">Reference proteome</keyword>
<name>A0A179EY08_METCM</name>
<dbReference type="Proteomes" id="UP000078397">
    <property type="component" value="Unassembled WGS sequence"/>
</dbReference>
<dbReference type="GeneID" id="28853561"/>
<dbReference type="AlphaFoldDB" id="A0A179EY08"/>
<sequence>MVTVCVVPPQTNEFALSVVDAPVEVALVTRVCPVPVMACALEPGVVNGSIGLEAVAPSTRESGRSSDSTALDGADDWPVVGAESDLRLTFWDGVALGAVVVPSMVASVVDFIAKLEAQPIVPTCCTGVESKLAVPPANITWTQNNVLSPAQSLYRQVSHVLQQNAAE</sequence>
<organism evidence="2 3">
    <name type="scientific">Pochonia chlamydosporia 170</name>
    <dbReference type="NCBI Taxonomy" id="1380566"/>
    <lineage>
        <taxon>Eukaryota</taxon>
        <taxon>Fungi</taxon>
        <taxon>Dikarya</taxon>
        <taxon>Ascomycota</taxon>
        <taxon>Pezizomycotina</taxon>
        <taxon>Sordariomycetes</taxon>
        <taxon>Hypocreomycetidae</taxon>
        <taxon>Hypocreales</taxon>
        <taxon>Clavicipitaceae</taxon>
        <taxon>Pochonia</taxon>
    </lineage>
</organism>
<accession>A0A179EY08</accession>
<evidence type="ECO:0000313" key="3">
    <source>
        <dbReference type="Proteomes" id="UP000078397"/>
    </source>
</evidence>
<reference evidence="2 3" key="1">
    <citation type="journal article" date="2016" name="PLoS Pathog.">
        <title>Biosynthesis of antibiotic leucinostatins in bio-control fungus Purpureocillium lilacinum and their inhibition on phytophthora revealed by genome mining.</title>
        <authorList>
            <person name="Wang G."/>
            <person name="Liu Z."/>
            <person name="Lin R."/>
            <person name="Li E."/>
            <person name="Mao Z."/>
            <person name="Ling J."/>
            <person name="Yang Y."/>
            <person name="Yin W.B."/>
            <person name="Xie B."/>
        </authorList>
    </citation>
    <scope>NUCLEOTIDE SEQUENCE [LARGE SCALE GENOMIC DNA]</scope>
    <source>
        <strain evidence="2">170</strain>
    </source>
</reference>
<evidence type="ECO:0000256" key="1">
    <source>
        <dbReference type="SAM" id="MobiDB-lite"/>
    </source>
</evidence>
<proteinExistence type="predicted"/>